<proteinExistence type="predicted"/>
<sequence>MAPVTILVVDKSGNIKDVSLKSYDESELYKKAGLKTAEGFKCYAEWNIEELNNKAYSISVFGKTTGKANQENKYDFPPPIDTTLFFGSCIIVNKCDEKAVSITEDEWESVYEYLFGGFEDIGDQDSDESEDDDDDVPRTKEGYVKDDFVVDDDEDDYDDDDDDDEEEEEDEDEDDEEIYTKKTKKTKKVEKPKAKKESEKKGKKTATPANVFTNITESESYLDCTSELSEEEYIE</sequence>
<evidence type="ECO:0000256" key="1">
    <source>
        <dbReference type="SAM" id="MobiDB-lite"/>
    </source>
</evidence>
<name>A0A6C0JMD7_9ZZZZ</name>
<feature type="compositionally biased region" description="Acidic residues" evidence="1">
    <location>
        <begin position="120"/>
        <end position="135"/>
    </location>
</feature>
<accession>A0A6C0JMD7</accession>
<dbReference type="EMBL" id="MN740430">
    <property type="protein sequence ID" value="QHU05956.1"/>
    <property type="molecule type" value="Genomic_DNA"/>
</dbReference>
<evidence type="ECO:0000313" key="2">
    <source>
        <dbReference type="EMBL" id="QHU05956.1"/>
    </source>
</evidence>
<protein>
    <submittedName>
        <fullName evidence="2">Uncharacterized protein</fullName>
    </submittedName>
</protein>
<organism evidence="2">
    <name type="scientific">viral metagenome</name>
    <dbReference type="NCBI Taxonomy" id="1070528"/>
    <lineage>
        <taxon>unclassified sequences</taxon>
        <taxon>metagenomes</taxon>
        <taxon>organismal metagenomes</taxon>
    </lineage>
</organism>
<feature type="region of interest" description="Disordered" evidence="1">
    <location>
        <begin position="120"/>
        <end position="235"/>
    </location>
</feature>
<feature type="compositionally biased region" description="Basic and acidic residues" evidence="1">
    <location>
        <begin position="189"/>
        <end position="200"/>
    </location>
</feature>
<feature type="compositionally biased region" description="Basic and acidic residues" evidence="1">
    <location>
        <begin position="136"/>
        <end position="148"/>
    </location>
</feature>
<feature type="compositionally biased region" description="Acidic residues" evidence="1">
    <location>
        <begin position="149"/>
        <end position="177"/>
    </location>
</feature>
<feature type="compositionally biased region" description="Polar residues" evidence="1">
    <location>
        <begin position="207"/>
        <end position="219"/>
    </location>
</feature>
<dbReference type="AlphaFoldDB" id="A0A6C0JMD7"/>
<reference evidence="2" key="1">
    <citation type="journal article" date="2020" name="Nature">
        <title>Giant virus diversity and host interactions through global metagenomics.</title>
        <authorList>
            <person name="Schulz F."/>
            <person name="Roux S."/>
            <person name="Paez-Espino D."/>
            <person name="Jungbluth S."/>
            <person name="Walsh D.A."/>
            <person name="Denef V.J."/>
            <person name="McMahon K.D."/>
            <person name="Konstantinidis K.T."/>
            <person name="Eloe-Fadrosh E.A."/>
            <person name="Kyrpides N.C."/>
            <person name="Woyke T."/>
        </authorList>
    </citation>
    <scope>NUCLEOTIDE SEQUENCE</scope>
    <source>
        <strain evidence="2">GVMAG-M-3300027747-57</strain>
    </source>
</reference>